<reference evidence="1" key="1">
    <citation type="submission" date="2022-10" db="EMBL/GenBank/DDBJ databases">
        <authorList>
            <person name="Hyden B.L."/>
            <person name="Feng K."/>
            <person name="Yates T."/>
            <person name="Jawdy S."/>
            <person name="Smart L.B."/>
            <person name="Muchero W."/>
        </authorList>
    </citation>
    <scope>NUCLEOTIDE SEQUENCE</scope>
    <source>
        <tissue evidence="1">Shoot tip</tissue>
    </source>
</reference>
<reference evidence="1" key="2">
    <citation type="journal article" date="2023" name="Int. J. Mol. Sci.">
        <title>De Novo Assembly and Annotation of 11 Diverse Shrub Willow (Salix) Genomes Reveals Novel Gene Organization in Sex-Linked Regions.</title>
        <authorList>
            <person name="Hyden B."/>
            <person name="Feng K."/>
            <person name="Yates T.B."/>
            <person name="Jawdy S."/>
            <person name="Cereghino C."/>
            <person name="Smart L.B."/>
            <person name="Muchero W."/>
        </authorList>
    </citation>
    <scope>NUCLEOTIDE SEQUENCE</scope>
    <source>
        <tissue evidence="1">Shoot tip</tissue>
    </source>
</reference>
<dbReference type="Proteomes" id="UP001141253">
    <property type="component" value="Chromosome 6"/>
</dbReference>
<keyword evidence="2" id="KW-1185">Reference proteome</keyword>
<gene>
    <name evidence="1" type="ORF">OIU77_030652</name>
</gene>
<proteinExistence type="predicted"/>
<organism evidence="1 2">
    <name type="scientific">Salix suchowensis</name>
    <dbReference type="NCBI Taxonomy" id="1278906"/>
    <lineage>
        <taxon>Eukaryota</taxon>
        <taxon>Viridiplantae</taxon>
        <taxon>Streptophyta</taxon>
        <taxon>Embryophyta</taxon>
        <taxon>Tracheophyta</taxon>
        <taxon>Spermatophyta</taxon>
        <taxon>Magnoliopsida</taxon>
        <taxon>eudicotyledons</taxon>
        <taxon>Gunneridae</taxon>
        <taxon>Pentapetalae</taxon>
        <taxon>rosids</taxon>
        <taxon>fabids</taxon>
        <taxon>Malpighiales</taxon>
        <taxon>Salicaceae</taxon>
        <taxon>Saliceae</taxon>
        <taxon>Salix</taxon>
    </lineage>
</organism>
<evidence type="ECO:0000313" key="2">
    <source>
        <dbReference type="Proteomes" id="UP001141253"/>
    </source>
</evidence>
<sequence>MLVLNGILLQFYAVKISRLLLNLHCGMGHQGPNFSVRSVAVKSCSLKLKQDF</sequence>
<protein>
    <submittedName>
        <fullName evidence="1">Uncharacterized protein</fullName>
    </submittedName>
</protein>
<name>A0ABQ9BCQ5_9ROSI</name>
<accession>A0ABQ9BCQ5</accession>
<dbReference type="EMBL" id="JAPFFI010000009">
    <property type="protein sequence ID" value="KAJ6382043.1"/>
    <property type="molecule type" value="Genomic_DNA"/>
</dbReference>
<comment type="caution">
    <text evidence="1">The sequence shown here is derived from an EMBL/GenBank/DDBJ whole genome shotgun (WGS) entry which is preliminary data.</text>
</comment>
<evidence type="ECO:0000313" key="1">
    <source>
        <dbReference type="EMBL" id="KAJ6382043.1"/>
    </source>
</evidence>